<dbReference type="AlphaFoldDB" id="A0A1L3GN24"/>
<feature type="domain" description="Anti-sigma-28 factor FlgM C-terminal" evidence="10">
    <location>
        <begin position="37"/>
        <end position="91"/>
    </location>
</feature>
<evidence type="ECO:0000256" key="8">
    <source>
        <dbReference type="ARBA" id="ARBA00030117"/>
    </source>
</evidence>
<keyword evidence="4" id="KW-1005">Bacterial flagellum biogenesis</keyword>
<dbReference type="RefSeq" id="WP_072283310.1">
    <property type="nucleotide sequence ID" value="NZ_CP015519.1"/>
</dbReference>
<dbReference type="STRING" id="1842532.A7E78_05490"/>
<name>A0A1L3GN24_9BACT</name>
<dbReference type="OrthoDB" id="5406088at2"/>
<accession>A0A1L3GN24</accession>
<comment type="similarity">
    <text evidence="1">Belongs to the FlgM family.</text>
</comment>
<dbReference type="InterPro" id="IPR007412">
    <property type="entry name" value="FlgM"/>
</dbReference>
<evidence type="ECO:0000256" key="9">
    <source>
        <dbReference type="SAM" id="MobiDB-lite"/>
    </source>
</evidence>
<proteinExistence type="inferred from homology"/>
<dbReference type="InterPro" id="IPR035890">
    <property type="entry name" value="Anti-sigma-28_factor_FlgM_sf"/>
</dbReference>
<evidence type="ECO:0000256" key="6">
    <source>
        <dbReference type="ARBA" id="ARBA00023163"/>
    </source>
</evidence>
<keyword evidence="11" id="KW-0966">Cell projection</keyword>
<keyword evidence="12" id="KW-1185">Reference proteome</keyword>
<evidence type="ECO:0000256" key="4">
    <source>
        <dbReference type="ARBA" id="ARBA00022795"/>
    </source>
</evidence>
<evidence type="ECO:0000256" key="1">
    <source>
        <dbReference type="ARBA" id="ARBA00005322"/>
    </source>
</evidence>
<reference evidence="11 12" key="1">
    <citation type="journal article" date="2017" name="Genome Announc.">
        <title>Complete Genome Sequences of Two Acetylene-Fermenting Pelobacter acetylenicus Strains.</title>
        <authorList>
            <person name="Sutton J.M."/>
            <person name="Baesman S.M."/>
            <person name="Fierst J.L."/>
            <person name="Poret-Peterson A.T."/>
            <person name="Oremland R.S."/>
            <person name="Dunlap D.S."/>
            <person name="Akob D.M."/>
        </authorList>
    </citation>
    <scope>NUCLEOTIDE SEQUENCE [LARGE SCALE GENOMIC DNA]</scope>
    <source>
        <strain evidence="11 12">SFB93</strain>
    </source>
</reference>
<protein>
    <recommendedName>
        <fullName evidence="2">Negative regulator of flagellin synthesis</fullName>
    </recommendedName>
    <alternativeName>
        <fullName evidence="8">Anti-sigma-28 factor</fullName>
    </alternativeName>
</protein>
<evidence type="ECO:0000313" key="12">
    <source>
        <dbReference type="Proteomes" id="UP000182517"/>
    </source>
</evidence>
<dbReference type="NCBIfam" id="TIGR03824">
    <property type="entry name" value="FlgM_jcvi"/>
    <property type="match status" value="1"/>
</dbReference>
<evidence type="ECO:0000256" key="7">
    <source>
        <dbReference type="ARBA" id="ARBA00024739"/>
    </source>
</evidence>
<gene>
    <name evidence="11" type="ORF">A7E78_05490</name>
</gene>
<keyword evidence="5" id="KW-0805">Transcription regulation</keyword>
<feature type="region of interest" description="Disordered" evidence="9">
    <location>
        <begin position="1"/>
        <end position="39"/>
    </location>
</feature>
<evidence type="ECO:0000256" key="3">
    <source>
        <dbReference type="ARBA" id="ARBA00022491"/>
    </source>
</evidence>
<dbReference type="SUPFAM" id="SSF101498">
    <property type="entry name" value="Anti-sigma factor FlgM"/>
    <property type="match status" value="1"/>
</dbReference>
<evidence type="ECO:0000259" key="10">
    <source>
        <dbReference type="Pfam" id="PF04316"/>
    </source>
</evidence>
<keyword evidence="11" id="KW-0282">Flagellum</keyword>
<comment type="function">
    <text evidence="7">Responsible for the coupling of flagellin expression to flagellar assembly by preventing expression of the flagellin genes when a component of the middle class of proteins is defective. It negatively regulates flagellar genes by inhibiting the activity of FliA by directly binding to FliA.</text>
</comment>
<dbReference type="InterPro" id="IPR031316">
    <property type="entry name" value="FlgM_C"/>
</dbReference>
<dbReference type="GO" id="GO:0045892">
    <property type="term" value="P:negative regulation of DNA-templated transcription"/>
    <property type="evidence" value="ECO:0007669"/>
    <property type="project" value="InterPro"/>
</dbReference>
<sequence length="97" mass="10407">MTIDKVFGNSGIGPLDRTKNRVQAKKTDQAGAPSGSDQVRFSDTLQQANKAQSAGPSADVQRSEKLQALKEQISAGTYRPDTRKVAASLLQFIAESK</sequence>
<dbReference type="Proteomes" id="UP000182517">
    <property type="component" value="Chromosome"/>
</dbReference>
<dbReference type="GO" id="GO:0044781">
    <property type="term" value="P:bacterial-type flagellum organization"/>
    <property type="evidence" value="ECO:0007669"/>
    <property type="project" value="UniProtKB-KW"/>
</dbReference>
<keyword evidence="6" id="KW-0804">Transcription</keyword>
<keyword evidence="11" id="KW-0969">Cilium</keyword>
<organism evidence="11 12">
    <name type="scientific">Syntrophotalea acetylenivorans</name>
    <dbReference type="NCBI Taxonomy" id="1842532"/>
    <lineage>
        <taxon>Bacteria</taxon>
        <taxon>Pseudomonadati</taxon>
        <taxon>Thermodesulfobacteriota</taxon>
        <taxon>Desulfuromonadia</taxon>
        <taxon>Desulfuromonadales</taxon>
        <taxon>Syntrophotaleaceae</taxon>
        <taxon>Syntrophotalea</taxon>
    </lineage>
</organism>
<keyword evidence="3" id="KW-0678">Repressor</keyword>
<evidence type="ECO:0000256" key="2">
    <source>
        <dbReference type="ARBA" id="ARBA00017823"/>
    </source>
</evidence>
<evidence type="ECO:0000256" key="5">
    <source>
        <dbReference type="ARBA" id="ARBA00023015"/>
    </source>
</evidence>
<dbReference type="KEGG" id="pef:A7E78_05490"/>
<dbReference type="Pfam" id="PF04316">
    <property type="entry name" value="FlgM"/>
    <property type="match status" value="1"/>
</dbReference>
<dbReference type="EMBL" id="CP015519">
    <property type="protein sequence ID" value="APG27343.1"/>
    <property type="molecule type" value="Genomic_DNA"/>
</dbReference>
<evidence type="ECO:0000313" key="11">
    <source>
        <dbReference type="EMBL" id="APG27343.1"/>
    </source>
</evidence>